<dbReference type="EMBL" id="BMAO01028590">
    <property type="protein sequence ID" value="GFR25914.1"/>
    <property type="molecule type" value="Genomic_DNA"/>
</dbReference>
<evidence type="ECO:0000313" key="2">
    <source>
        <dbReference type="Proteomes" id="UP000887116"/>
    </source>
</evidence>
<dbReference type="Proteomes" id="UP000887116">
    <property type="component" value="Unassembled WGS sequence"/>
</dbReference>
<gene>
    <name evidence="1" type="primary">AVEN_236481_1</name>
    <name evidence="1" type="ORF">TNCT_385611</name>
</gene>
<dbReference type="OrthoDB" id="10052789at2759"/>
<accession>A0A8X6LZM7</accession>
<organism evidence="1 2">
    <name type="scientific">Trichonephila clavata</name>
    <name type="common">Joro spider</name>
    <name type="synonym">Nephila clavata</name>
    <dbReference type="NCBI Taxonomy" id="2740835"/>
    <lineage>
        <taxon>Eukaryota</taxon>
        <taxon>Metazoa</taxon>
        <taxon>Ecdysozoa</taxon>
        <taxon>Arthropoda</taxon>
        <taxon>Chelicerata</taxon>
        <taxon>Arachnida</taxon>
        <taxon>Araneae</taxon>
        <taxon>Araneomorphae</taxon>
        <taxon>Entelegynae</taxon>
        <taxon>Araneoidea</taxon>
        <taxon>Nephilidae</taxon>
        <taxon>Trichonephila</taxon>
    </lineage>
</organism>
<proteinExistence type="predicted"/>
<name>A0A8X6LZM7_TRICU</name>
<sequence>MESGLLKDKLNCAKCREPCSLIKRKKSSNGSIWRCKKCRGEKSLRIGSWFSCSKLNLQEIILLTWHLISGTKTCDIERDLGFSSATSADWRQFVHEQVLDHVELTSSKIGGVGKVVEVDESKFAFGKKHHQGSPKILPGKTRFFDTRGFLGNLDVNPVFKTRSLAWFGALGASIYLRQIGWVGDTKAVPR</sequence>
<keyword evidence="2" id="KW-1185">Reference proteome</keyword>
<protein>
    <submittedName>
        <fullName evidence="1">DDE_Tnp_IS1595 domain-containing protein</fullName>
    </submittedName>
</protein>
<comment type="caution">
    <text evidence="1">The sequence shown here is derived from an EMBL/GenBank/DDBJ whole genome shotgun (WGS) entry which is preliminary data.</text>
</comment>
<evidence type="ECO:0000313" key="1">
    <source>
        <dbReference type="EMBL" id="GFR25914.1"/>
    </source>
</evidence>
<dbReference type="AlphaFoldDB" id="A0A8X6LZM7"/>
<reference evidence="1" key="1">
    <citation type="submission" date="2020-07" db="EMBL/GenBank/DDBJ databases">
        <title>Multicomponent nature underlies the extraordinary mechanical properties of spider dragline silk.</title>
        <authorList>
            <person name="Kono N."/>
            <person name="Nakamura H."/>
            <person name="Mori M."/>
            <person name="Yoshida Y."/>
            <person name="Ohtoshi R."/>
            <person name="Malay A.D."/>
            <person name="Moran D.A.P."/>
            <person name="Tomita M."/>
            <person name="Numata K."/>
            <person name="Arakawa K."/>
        </authorList>
    </citation>
    <scope>NUCLEOTIDE SEQUENCE</scope>
</reference>